<reference evidence="3" key="2">
    <citation type="submission" date="2024-08" db="EMBL/GenBank/DDBJ databases">
        <title>Draft genome assembly of Entamoeba nuttalli using a combination of long-read and short-read sequencing data.</title>
        <authorList>
            <person name="Tanaka M."/>
            <person name="Tachibana H."/>
        </authorList>
    </citation>
    <scope>NUCLEOTIDE SEQUENCE</scope>
    <source>
        <strain evidence="3">P19-061405</strain>
    </source>
</reference>
<reference evidence="3 4" key="1">
    <citation type="journal article" date="2019" name="PLoS Negl. Trop. Dis.">
        <title>Whole genome sequencing of Entamoeba nuttalli reveals mammalian host-related molecular signatures and a novel octapeptide-repeat surface protein.</title>
        <authorList>
            <person name="Tanaka M."/>
            <person name="Makiuchi T."/>
            <person name="Komiyama T."/>
            <person name="Shiina T."/>
            <person name="Osaki K."/>
            <person name="Tachibana H."/>
        </authorList>
    </citation>
    <scope>NUCLEOTIDE SEQUENCE [LARGE SCALE GENOMIC DNA]</scope>
    <source>
        <strain evidence="3 4">P19-061405</strain>
    </source>
</reference>
<keyword evidence="4" id="KW-1185">Reference proteome</keyword>
<dbReference type="EMBL" id="BAAFRS010000178">
    <property type="protein sequence ID" value="GAB1224159.1"/>
    <property type="molecule type" value="Genomic_DNA"/>
</dbReference>
<proteinExistence type="predicted"/>
<evidence type="ECO:0000313" key="4">
    <source>
        <dbReference type="Proteomes" id="UP001628156"/>
    </source>
</evidence>
<feature type="chain" id="PRO_5045029877" evidence="1">
    <location>
        <begin position="20"/>
        <end position="87"/>
    </location>
</feature>
<dbReference type="Proteomes" id="UP001628156">
    <property type="component" value="Unassembled WGS sequence"/>
</dbReference>
<accession>A0ABQ0DMV6</accession>
<gene>
    <name evidence="2" type="ORF">ENUP19_0171G0035</name>
    <name evidence="3" type="ORF">ENUP19_0178G0007</name>
</gene>
<keyword evidence="1" id="KW-0732">Signal</keyword>
<evidence type="ECO:0000256" key="1">
    <source>
        <dbReference type="SAM" id="SignalP"/>
    </source>
</evidence>
<name>A0ABQ0DMV6_9EUKA</name>
<protein>
    <submittedName>
        <fullName evidence="3">Uncharacterized protein</fullName>
    </submittedName>
</protein>
<sequence>MKLVQTLIVLVLCIVIVNASCASWALRKYSDDYLECMNKNPTAIGKRSCLRDWKYSISDTDCTDEKFKELYQEFCNAHDGGALVCDI</sequence>
<evidence type="ECO:0000313" key="2">
    <source>
        <dbReference type="EMBL" id="GAB1224046.1"/>
    </source>
</evidence>
<evidence type="ECO:0000313" key="3">
    <source>
        <dbReference type="EMBL" id="GAB1224159.1"/>
    </source>
</evidence>
<feature type="signal peptide" evidence="1">
    <location>
        <begin position="1"/>
        <end position="19"/>
    </location>
</feature>
<dbReference type="EMBL" id="BAAFRS010000171">
    <property type="protein sequence ID" value="GAB1224046.1"/>
    <property type="molecule type" value="Genomic_DNA"/>
</dbReference>
<comment type="caution">
    <text evidence="3">The sequence shown here is derived from an EMBL/GenBank/DDBJ whole genome shotgun (WGS) entry which is preliminary data.</text>
</comment>
<organism evidence="3 4">
    <name type="scientific">Entamoeba nuttalli</name>
    <dbReference type="NCBI Taxonomy" id="412467"/>
    <lineage>
        <taxon>Eukaryota</taxon>
        <taxon>Amoebozoa</taxon>
        <taxon>Evosea</taxon>
        <taxon>Archamoebae</taxon>
        <taxon>Mastigamoebida</taxon>
        <taxon>Entamoebidae</taxon>
        <taxon>Entamoeba</taxon>
    </lineage>
</organism>